<protein>
    <submittedName>
        <fullName evidence="2">Uncharacterized protein</fullName>
    </submittedName>
</protein>
<dbReference type="PANTHER" id="PTHR38846">
    <property type="entry name" value="C3H1-TYPE DOMAIN-CONTAINING PROTEIN"/>
    <property type="match status" value="1"/>
</dbReference>
<dbReference type="PANTHER" id="PTHR38846:SF1">
    <property type="entry name" value="C3H1-TYPE DOMAIN-CONTAINING PROTEIN"/>
    <property type="match status" value="1"/>
</dbReference>
<name>A0A8H2WWP4_9AGAM</name>
<organism evidence="2 3">
    <name type="scientific">Rhizoctonia solani</name>
    <dbReference type="NCBI Taxonomy" id="456999"/>
    <lineage>
        <taxon>Eukaryota</taxon>
        <taxon>Fungi</taxon>
        <taxon>Dikarya</taxon>
        <taxon>Basidiomycota</taxon>
        <taxon>Agaricomycotina</taxon>
        <taxon>Agaricomycetes</taxon>
        <taxon>Cantharellales</taxon>
        <taxon>Ceratobasidiaceae</taxon>
        <taxon>Rhizoctonia</taxon>
    </lineage>
</organism>
<dbReference type="AlphaFoldDB" id="A0A8H2WWP4"/>
<dbReference type="EMBL" id="CAJMWR010000853">
    <property type="protein sequence ID" value="CAE6405194.1"/>
    <property type="molecule type" value="Genomic_DNA"/>
</dbReference>
<comment type="caution">
    <text evidence="2">The sequence shown here is derived from an EMBL/GenBank/DDBJ whole genome shotgun (WGS) entry which is preliminary data.</text>
</comment>
<proteinExistence type="predicted"/>
<evidence type="ECO:0000256" key="1">
    <source>
        <dbReference type="SAM" id="MobiDB-lite"/>
    </source>
</evidence>
<sequence>MAEFYRLCAFTLVDREKARQGFRDALTRDFNEMYGVDEDDLGSWQRLCRAVVAKVPDDIEECRKIIRSRFVNIVDLVDTRITGIPVLQFESEAELKCGCGCDVNLEESEEEEILSLSSNSEDEVQPSSKKPRLKLEMSDSESDSKTAVAMPSSSFIPPPSSYPDSSDSDSDDIPPWPTTYPKPEPVSQRAKPEPFSQLFDPDPVKPEALTQTNIHQFFSQYSSRSFSYNPSQPVMSEFHRMVGSKWFPTGSQAQVKREMEDALTKDFNVMYGTDVDDLKAWKGLCRVLEFENIPDDLEECRRLVAATYVNIVDLIDTKLTGKPVQHFNSELELSKYTKKHRKFFPRNNVHSGTLLKFLLRRILSPTTATRDNPYPHLEGMRRRP</sequence>
<evidence type="ECO:0000313" key="3">
    <source>
        <dbReference type="Proteomes" id="UP000663840"/>
    </source>
</evidence>
<accession>A0A8H2WWP4</accession>
<gene>
    <name evidence="2" type="ORF">RDB_LOCUS39637</name>
</gene>
<feature type="compositionally biased region" description="Pro residues" evidence="1">
    <location>
        <begin position="174"/>
        <end position="184"/>
    </location>
</feature>
<dbReference type="Proteomes" id="UP000663840">
    <property type="component" value="Unassembled WGS sequence"/>
</dbReference>
<reference evidence="2" key="1">
    <citation type="submission" date="2021-01" db="EMBL/GenBank/DDBJ databases">
        <authorList>
            <person name="Kaushik A."/>
        </authorList>
    </citation>
    <scope>NUCLEOTIDE SEQUENCE</scope>
    <source>
        <strain evidence="2">AG1-1A</strain>
    </source>
</reference>
<evidence type="ECO:0000313" key="2">
    <source>
        <dbReference type="EMBL" id="CAE6405194.1"/>
    </source>
</evidence>
<feature type="region of interest" description="Disordered" evidence="1">
    <location>
        <begin position="115"/>
        <end position="206"/>
    </location>
</feature>